<accession>A0ABN0UH33</accession>
<dbReference type="PANTHER" id="PTHR35176">
    <property type="entry name" value="HEME OXYGENASE HI_0854-RELATED"/>
    <property type="match status" value="1"/>
</dbReference>
<dbReference type="InterPro" id="IPR012349">
    <property type="entry name" value="Split_barrel_FMN-bd"/>
</dbReference>
<dbReference type="RefSeq" id="WP_343937124.1">
    <property type="nucleotide sequence ID" value="NZ_BAAABU010000018.1"/>
</dbReference>
<gene>
    <name evidence="4" type="ORF">GCM10010492_58140</name>
</gene>
<evidence type="ECO:0000256" key="1">
    <source>
        <dbReference type="ARBA" id="ARBA00023002"/>
    </source>
</evidence>
<proteinExistence type="predicted"/>
<name>A0ABN0UH33_9PSEU</name>
<feature type="domain" description="Pyridoxamine 5'-phosphate oxidase N-terminal" evidence="3">
    <location>
        <begin position="141"/>
        <end position="222"/>
    </location>
</feature>
<protein>
    <recommendedName>
        <fullName evidence="3">Pyridoxamine 5'-phosphate oxidase N-terminal domain-containing protein</fullName>
    </recommendedName>
</protein>
<keyword evidence="1" id="KW-0560">Oxidoreductase</keyword>
<dbReference type="EMBL" id="BAAABU010000018">
    <property type="protein sequence ID" value="GAA0250353.1"/>
    <property type="molecule type" value="Genomic_DNA"/>
</dbReference>
<sequence length="293" mass="31564">MITRDVDASAVADLARTPPRAALAAVVDDRIHLVPVEAALEQPGDPATSARVVRVPGDAPDLAGRDVVVVADDGPQWFRLRSLAVRGTAVPVGDGTYRLTPRRVVAWDYGSLRDVPGAARPQPPAPFGGDDDSALPFRTPDLDTALSTSRVMVIATRSRKGTPFAVPLWFVPHHGRFYAATAASSWTVRNVLACPEVAVLFGGEGGHDGDRLLVRGRARAVPGMTPAPVLARIVWRYFLSPRFATAELAHARLWNLRRRYYTQSRPAYVVITPLSAVHCGVPAIESSSGEVSW</sequence>
<keyword evidence="5" id="KW-1185">Reference proteome</keyword>
<evidence type="ECO:0000313" key="4">
    <source>
        <dbReference type="EMBL" id="GAA0250353.1"/>
    </source>
</evidence>
<reference evidence="4 5" key="1">
    <citation type="journal article" date="2019" name="Int. J. Syst. Evol. Microbiol.">
        <title>The Global Catalogue of Microorganisms (GCM) 10K type strain sequencing project: providing services to taxonomists for standard genome sequencing and annotation.</title>
        <authorList>
            <consortium name="The Broad Institute Genomics Platform"/>
            <consortium name="The Broad Institute Genome Sequencing Center for Infectious Disease"/>
            <person name="Wu L."/>
            <person name="Ma J."/>
        </authorList>
    </citation>
    <scope>NUCLEOTIDE SEQUENCE [LARGE SCALE GENOMIC DNA]</scope>
    <source>
        <strain evidence="4 5">JCM 3380</strain>
    </source>
</reference>
<evidence type="ECO:0000313" key="5">
    <source>
        <dbReference type="Proteomes" id="UP001500416"/>
    </source>
</evidence>
<feature type="region of interest" description="Disordered" evidence="2">
    <location>
        <begin position="115"/>
        <end position="135"/>
    </location>
</feature>
<dbReference type="Pfam" id="PF01243">
    <property type="entry name" value="PNPOx_N"/>
    <property type="match status" value="1"/>
</dbReference>
<dbReference type="Proteomes" id="UP001500416">
    <property type="component" value="Unassembled WGS sequence"/>
</dbReference>
<evidence type="ECO:0000256" key="2">
    <source>
        <dbReference type="SAM" id="MobiDB-lite"/>
    </source>
</evidence>
<dbReference type="SUPFAM" id="SSF50475">
    <property type="entry name" value="FMN-binding split barrel"/>
    <property type="match status" value="1"/>
</dbReference>
<organism evidence="4 5">
    <name type="scientific">Saccharothrix mutabilis subsp. mutabilis</name>
    <dbReference type="NCBI Taxonomy" id="66855"/>
    <lineage>
        <taxon>Bacteria</taxon>
        <taxon>Bacillati</taxon>
        <taxon>Actinomycetota</taxon>
        <taxon>Actinomycetes</taxon>
        <taxon>Pseudonocardiales</taxon>
        <taxon>Pseudonocardiaceae</taxon>
        <taxon>Saccharothrix</taxon>
    </lineage>
</organism>
<evidence type="ECO:0000259" key="3">
    <source>
        <dbReference type="Pfam" id="PF01243"/>
    </source>
</evidence>
<dbReference type="Gene3D" id="2.30.110.10">
    <property type="entry name" value="Electron Transport, Fmn-binding Protein, Chain A"/>
    <property type="match status" value="1"/>
</dbReference>
<dbReference type="PANTHER" id="PTHR35176:SF6">
    <property type="entry name" value="HEME OXYGENASE HI_0854-RELATED"/>
    <property type="match status" value="1"/>
</dbReference>
<comment type="caution">
    <text evidence="4">The sequence shown here is derived from an EMBL/GenBank/DDBJ whole genome shotgun (WGS) entry which is preliminary data.</text>
</comment>
<dbReference type="InterPro" id="IPR011576">
    <property type="entry name" value="Pyridox_Oxase_N"/>
</dbReference>
<dbReference type="InterPro" id="IPR052019">
    <property type="entry name" value="F420H2_bilvrd_red/Heme_oxyg"/>
</dbReference>